<dbReference type="HOGENOM" id="CLU_1423925_0_0_1"/>
<name>A0A0D3I0E9_EMIH1</name>
<keyword evidence="3" id="KW-1185">Reference proteome</keyword>
<dbReference type="GeneID" id="17250815"/>
<dbReference type="STRING" id="2903.R1D7K5"/>
<proteinExistence type="predicted"/>
<reference evidence="2" key="2">
    <citation type="submission" date="2024-10" db="UniProtKB">
        <authorList>
            <consortium name="EnsemblProtists"/>
        </authorList>
    </citation>
    <scope>IDENTIFICATION</scope>
</reference>
<evidence type="ECO:0000313" key="3">
    <source>
        <dbReference type="Proteomes" id="UP000013827"/>
    </source>
</evidence>
<protein>
    <recommendedName>
        <fullName evidence="1">SNF2 N-terminal domain-containing protein</fullName>
    </recommendedName>
</protein>
<dbReference type="InterPro" id="IPR000330">
    <property type="entry name" value="SNF2_N"/>
</dbReference>
<organism evidence="2 3">
    <name type="scientific">Emiliania huxleyi (strain CCMP1516)</name>
    <dbReference type="NCBI Taxonomy" id="280463"/>
    <lineage>
        <taxon>Eukaryota</taxon>
        <taxon>Haptista</taxon>
        <taxon>Haptophyta</taxon>
        <taxon>Prymnesiophyceae</taxon>
        <taxon>Isochrysidales</taxon>
        <taxon>Noelaerhabdaceae</taxon>
        <taxon>Emiliania</taxon>
    </lineage>
</organism>
<dbReference type="RefSeq" id="XP_005757163.1">
    <property type="nucleotide sequence ID" value="XM_005757106.1"/>
</dbReference>
<dbReference type="Gene3D" id="3.40.50.10810">
    <property type="entry name" value="Tandem AAA-ATPase domain"/>
    <property type="match status" value="1"/>
</dbReference>
<reference evidence="3" key="1">
    <citation type="journal article" date="2013" name="Nature">
        <title>Pan genome of the phytoplankton Emiliania underpins its global distribution.</title>
        <authorList>
            <person name="Read B.A."/>
            <person name="Kegel J."/>
            <person name="Klute M.J."/>
            <person name="Kuo A."/>
            <person name="Lefebvre S.C."/>
            <person name="Maumus F."/>
            <person name="Mayer C."/>
            <person name="Miller J."/>
            <person name="Monier A."/>
            <person name="Salamov A."/>
            <person name="Young J."/>
            <person name="Aguilar M."/>
            <person name="Claverie J.M."/>
            <person name="Frickenhaus S."/>
            <person name="Gonzalez K."/>
            <person name="Herman E.K."/>
            <person name="Lin Y.C."/>
            <person name="Napier J."/>
            <person name="Ogata H."/>
            <person name="Sarno A.F."/>
            <person name="Shmutz J."/>
            <person name="Schroeder D."/>
            <person name="de Vargas C."/>
            <person name="Verret F."/>
            <person name="von Dassow P."/>
            <person name="Valentin K."/>
            <person name="Van de Peer Y."/>
            <person name="Wheeler G."/>
            <person name="Dacks J.B."/>
            <person name="Delwiche C.F."/>
            <person name="Dyhrman S.T."/>
            <person name="Glockner G."/>
            <person name="John U."/>
            <person name="Richards T."/>
            <person name="Worden A.Z."/>
            <person name="Zhang X."/>
            <person name="Grigoriev I.V."/>
            <person name="Allen A.E."/>
            <person name="Bidle K."/>
            <person name="Borodovsky M."/>
            <person name="Bowler C."/>
            <person name="Brownlee C."/>
            <person name="Cock J.M."/>
            <person name="Elias M."/>
            <person name="Gladyshev V.N."/>
            <person name="Groth M."/>
            <person name="Guda C."/>
            <person name="Hadaegh A."/>
            <person name="Iglesias-Rodriguez M.D."/>
            <person name="Jenkins J."/>
            <person name="Jones B.M."/>
            <person name="Lawson T."/>
            <person name="Leese F."/>
            <person name="Lindquist E."/>
            <person name="Lobanov A."/>
            <person name="Lomsadze A."/>
            <person name="Malik S.B."/>
            <person name="Marsh M.E."/>
            <person name="Mackinder L."/>
            <person name="Mock T."/>
            <person name="Mueller-Roeber B."/>
            <person name="Pagarete A."/>
            <person name="Parker M."/>
            <person name="Probert I."/>
            <person name="Quesneville H."/>
            <person name="Raines C."/>
            <person name="Rensing S.A."/>
            <person name="Riano-Pachon D.M."/>
            <person name="Richier S."/>
            <person name="Rokitta S."/>
            <person name="Shiraiwa Y."/>
            <person name="Soanes D.M."/>
            <person name="van der Giezen M."/>
            <person name="Wahlund T.M."/>
            <person name="Williams B."/>
            <person name="Wilson W."/>
            <person name="Wolfe G."/>
            <person name="Wurch L.L."/>
        </authorList>
    </citation>
    <scope>NUCLEOTIDE SEQUENCE</scope>
</reference>
<dbReference type="PaxDb" id="2903-EOD04734"/>
<dbReference type="InterPro" id="IPR038718">
    <property type="entry name" value="SNF2-like_sf"/>
</dbReference>
<accession>A0A0D3I0E9</accession>
<dbReference type="Proteomes" id="UP000013827">
    <property type="component" value="Unassembled WGS sequence"/>
</dbReference>
<dbReference type="KEGG" id="ehx:EMIHUDRAFT_220877"/>
<dbReference type="GO" id="GO:0005524">
    <property type="term" value="F:ATP binding"/>
    <property type="evidence" value="ECO:0007669"/>
    <property type="project" value="InterPro"/>
</dbReference>
<dbReference type="Pfam" id="PF00176">
    <property type="entry name" value="SNF2-rel_dom"/>
    <property type="match status" value="1"/>
</dbReference>
<dbReference type="EnsemblProtists" id="EOD04734">
    <property type="protein sequence ID" value="EOD04734"/>
    <property type="gene ID" value="EMIHUDRAFT_220877"/>
</dbReference>
<dbReference type="AlphaFoldDB" id="A0A0D3I0E9"/>
<sequence>MAVRPFLGGALDTMVDYLVICPSGRMQLWVSALQQLAPSTRVLVNQGTPTQRKNALLSQPRDYDLLLTPYSLAIKDTLHLCKLRWKVVVWDDGLSELRRGFREGSQTWALHQGVNKRAAHCRTDYNILLSPARVTNADYLLWLVHNHLGARLLPIRAGVGRATYACSESEGGRIAHAITPQSRIRYYADVC</sequence>
<evidence type="ECO:0000313" key="2">
    <source>
        <dbReference type="EnsemblProtists" id="EOD04734"/>
    </source>
</evidence>
<feature type="domain" description="SNF2 N-terminal" evidence="1">
    <location>
        <begin position="17"/>
        <end position="93"/>
    </location>
</feature>
<evidence type="ECO:0000259" key="1">
    <source>
        <dbReference type="Pfam" id="PF00176"/>
    </source>
</evidence>